<dbReference type="InterPro" id="IPR035892">
    <property type="entry name" value="C2_domain_sf"/>
</dbReference>
<dbReference type="SUPFAM" id="SSF49562">
    <property type="entry name" value="C2 domain (Calcium/lipid-binding domain, CaLB)"/>
    <property type="match status" value="1"/>
</dbReference>
<organism evidence="1 2">
    <name type="scientific">Portunus trituberculatus</name>
    <name type="common">Swimming crab</name>
    <name type="synonym">Neptunus trituberculatus</name>
    <dbReference type="NCBI Taxonomy" id="210409"/>
    <lineage>
        <taxon>Eukaryota</taxon>
        <taxon>Metazoa</taxon>
        <taxon>Ecdysozoa</taxon>
        <taxon>Arthropoda</taxon>
        <taxon>Crustacea</taxon>
        <taxon>Multicrustacea</taxon>
        <taxon>Malacostraca</taxon>
        <taxon>Eumalacostraca</taxon>
        <taxon>Eucarida</taxon>
        <taxon>Decapoda</taxon>
        <taxon>Pleocyemata</taxon>
        <taxon>Brachyura</taxon>
        <taxon>Eubrachyura</taxon>
        <taxon>Portunoidea</taxon>
        <taxon>Portunidae</taxon>
        <taxon>Portuninae</taxon>
        <taxon>Portunus</taxon>
    </lineage>
</organism>
<reference evidence="1 2" key="1">
    <citation type="submission" date="2019-05" db="EMBL/GenBank/DDBJ databases">
        <title>Another draft genome of Portunus trituberculatus and its Hox gene families provides insights of decapod evolution.</title>
        <authorList>
            <person name="Jeong J.-H."/>
            <person name="Song I."/>
            <person name="Kim S."/>
            <person name="Choi T."/>
            <person name="Kim D."/>
            <person name="Ryu S."/>
            <person name="Kim W."/>
        </authorList>
    </citation>
    <scope>NUCLEOTIDE SEQUENCE [LARGE SCALE GENOMIC DNA]</scope>
    <source>
        <tissue evidence="1">Muscle</tissue>
    </source>
</reference>
<dbReference type="EMBL" id="VSRR010095433">
    <property type="protein sequence ID" value="MPC93603.1"/>
    <property type="molecule type" value="Genomic_DNA"/>
</dbReference>
<comment type="caution">
    <text evidence="1">The sequence shown here is derived from an EMBL/GenBank/DDBJ whole genome shotgun (WGS) entry which is preliminary data.</text>
</comment>
<sequence length="55" mass="6437">MRDPVSGKLQVQLWYDQDKSHLIVTVVSAHDLRFRDTATYGPPEAFVCLRLYPFR</sequence>
<accession>A0A5B7JGV4</accession>
<proteinExistence type="predicted"/>
<dbReference type="Gene3D" id="2.60.40.150">
    <property type="entry name" value="C2 domain"/>
    <property type="match status" value="1"/>
</dbReference>
<evidence type="ECO:0000313" key="2">
    <source>
        <dbReference type="Proteomes" id="UP000324222"/>
    </source>
</evidence>
<name>A0A5B7JGV4_PORTR</name>
<keyword evidence="2" id="KW-1185">Reference proteome</keyword>
<dbReference type="OrthoDB" id="6368590at2759"/>
<protein>
    <submittedName>
        <fullName evidence="1">Uncharacterized protein</fullName>
    </submittedName>
</protein>
<gene>
    <name evidence="1" type="ORF">E2C01_088737</name>
</gene>
<dbReference type="AlphaFoldDB" id="A0A5B7JGV4"/>
<evidence type="ECO:0000313" key="1">
    <source>
        <dbReference type="EMBL" id="MPC93603.1"/>
    </source>
</evidence>
<dbReference type="Proteomes" id="UP000324222">
    <property type="component" value="Unassembled WGS sequence"/>
</dbReference>